<dbReference type="Proteomes" id="UP001175271">
    <property type="component" value="Unassembled WGS sequence"/>
</dbReference>
<gene>
    <name evidence="2" type="ORF">QR680_012524</name>
</gene>
<name>A0AA39I2A2_9BILA</name>
<accession>A0AA39I2A2</accession>
<evidence type="ECO:0000313" key="2">
    <source>
        <dbReference type="EMBL" id="KAK0416496.1"/>
    </source>
</evidence>
<evidence type="ECO:0000313" key="3">
    <source>
        <dbReference type="Proteomes" id="UP001175271"/>
    </source>
</evidence>
<dbReference type="GO" id="GO:0003676">
    <property type="term" value="F:nucleic acid binding"/>
    <property type="evidence" value="ECO:0007669"/>
    <property type="project" value="InterPro"/>
</dbReference>
<dbReference type="InterPro" id="IPR036397">
    <property type="entry name" value="RNaseH_sf"/>
</dbReference>
<evidence type="ECO:0000256" key="1">
    <source>
        <dbReference type="SAM" id="MobiDB-lite"/>
    </source>
</evidence>
<dbReference type="PANTHER" id="PTHR46068:SF1">
    <property type="entry name" value="TRANSPOSASE IS30-LIKE HTH DOMAIN-CONTAINING PROTEIN"/>
    <property type="match status" value="1"/>
</dbReference>
<dbReference type="Gene3D" id="3.30.420.10">
    <property type="entry name" value="Ribonuclease H-like superfamily/Ribonuclease H"/>
    <property type="match status" value="1"/>
</dbReference>
<dbReference type="PANTHER" id="PTHR46068">
    <property type="entry name" value="PROTEIN CBG27172"/>
    <property type="match status" value="1"/>
</dbReference>
<comment type="caution">
    <text evidence="2">The sequence shown here is derived from an EMBL/GenBank/DDBJ whole genome shotgun (WGS) entry which is preliminary data.</text>
</comment>
<dbReference type="EMBL" id="JAUCMV010000002">
    <property type="protein sequence ID" value="KAK0416496.1"/>
    <property type="molecule type" value="Genomic_DNA"/>
</dbReference>
<sequence length="172" mass="19455">MQASKRFMKMKQLSRGDALQQILFMDEKIFTVEPYRNTQNRRELPGDDFGRRCASLGRGERRKHRLEAATGLGPGPRSEEDAGVVRGQPPGLLDEERLASNSPDLNPLDYAIWGIMEKKACAIKHKSIDSLKRALEKAWEEITPEMIAAILKNFRKRLDACIAAEGSHFECD</sequence>
<dbReference type="AlphaFoldDB" id="A0AA39I2A2"/>
<feature type="region of interest" description="Disordered" evidence="1">
    <location>
        <begin position="60"/>
        <end position="100"/>
    </location>
</feature>
<proteinExistence type="predicted"/>
<organism evidence="2 3">
    <name type="scientific">Steinernema hermaphroditum</name>
    <dbReference type="NCBI Taxonomy" id="289476"/>
    <lineage>
        <taxon>Eukaryota</taxon>
        <taxon>Metazoa</taxon>
        <taxon>Ecdysozoa</taxon>
        <taxon>Nematoda</taxon>
        <taxon>Chromadorea</taxon>
        <taxon>Rhabditida</taxon>
        <taxon>Tylenchina</taxon>
        <taxon>Panagrolaimomorpha</taxon>
        <taxon>Strongyloidoidea</taxon>
        <taxon>Steinernematidae</taxon>
        <taxon>Steinernema</taxon>
    </lineage>
</organism>
<reference evidence="2" key="1">
    <citation type="submission" date="2023-06" db="EMBL/GenBank/DDBJ databases">
        <title>Genomic analysis of the entomopathogenic nematode Steinernema hermaphroditum.</title>
        <authorList>
            <person name="Schwarz E.M."/>
            <person name="Heppert J.K."/>
            <person name="Baniya A."/>
            <person name="Schwartz H.T."/>
            <person name="Tan C.-H."/>
            <person name="Antoshechkin I."/>
            <person name="Sternberg P.W."/>
            <person name="Goodrich-Blair H."/>
            <person name="Dillman A.R."/>
        </authorList>
    </citation>
    <scope>NUCLEOTIDE SEQUENCE</scope>
    <source>
        <strain evidence="2">PS9179</strain>
        <tissue evidence="2">Whole animal</tissue>
    </source>
</reference>
<protein>
    <submittedName>
        <fullName evidence="2">Uncharacterized protein</fullName>
    </submittedName>
</protein>
<keyword evidence="3" id="KW-1185">Reference proteome</keyword>